<dbReference type="HOGENOM" id="CLU_057217_5_2_9"/>
<dbReference type="PANTHER" id="PTHR21237">
    <property type="entry name" value="GRPE PROTEIN"/>
    <property type="match status" value="1"/>
</dbReference>
<evidence type="ECO:0000256" key="6">
    <source>
        <dbReference type="ARBA" id="ARBA00023186"/>
    </source>
</evidence>
<comment type="subcellular location">
    <subcellularLocation>
        <location evidence="1 10">Cytoplasm</location>
    </subcellularLocation>
</comment>
<sequence length="178" mass="20820">MERKEEIEKEKLEEDTVEKQDTTGEDELKDEKPEGVQEKDHEVQELTNQLLRLQADFINFKNRVEKDKEKIYTYAAEEIVTQLLPVLDNFERALESVEEEDSFYQGVKMIYDQILKVLNGNGLKEIKCLGERFDPNFHHAVFAEEVEDKEEGTILEVLQKGYLLNDKVIRPSMVKVAK</sequence>
<evidence type="ECO:0000256" key="5">
    <source>
        <dbReference type="ARBA" id="ARBA00023016"/>
    </source>
</evidence>
<keyword evidence="5 10" id="KW-0346">Stress response</keyword>
<evidence type="ECO:0000256" key="3">
    <source>
        <dbReference type="ARBA" id="ARBA00011738"/>
    </source>
</evidence>
<keyword evidence="15" id="KW-1185">Reference proteome</keyword>
<feature type="region of interest" description="Disordered" evidence="13">
    <location>
        <begin position="1"/>
        <end position="41"/>
    </location>
</feature>
<proteinExistence type="inferred from homology"/>
<evidence type="ECO:0000256" key="9">
    <source>
        <dbReference type="ARBA" id="ARBA00076414"/>
    </source>
</evidence>
<dbReference type="InterPro" id="IPR009012">
    <property type="entry name" value="GrpE_head"/>
</dbReference>
<comment type="subunit">
    <text evidence="3 10">Homodimer.</text>
</comment>
<evidence type="ECO:0000256" key="2">
    <source>
        <dbReference type="ARBA" id="ARBA00009054"/>
    </source>
</evidence>
<comment type="similarity">
    <text evidence="2 10 12">Belongs to the GrpE family.</text>
</comment>
<dbReference type="EMBL" id="LT669839">
    <property type="protein sequence ID" value="SHD77447.1"/>
    <property type="molecule type" value="Genomic_DNA"/>
</dbReference>
<dbReference type="GO" id="GO:0006457">
    <property type="term" value="P:protein folding"/>
    <property type="evidence" value="ECO:0007669"/>
    <property type="project" value="InterPro"/>
</dbReference>
<keyword evidence="4 10" id="KW-0963">Cytoplasm</keyword>
<accession>M1Z3E9</accession>
<evidence type="ECO:0000256" key="13">
    <source>
        <dbReference type="SAM" id="MobiDB-lite"/>
    </source>
</evidence>
<evidence type="ECO:0000256" key="7">
    <source>
        <dbReference type="ARBA" id="ARBA00053401"/>
    </source>
</evidence>
<dbReference type="PRINTS" id="PR00773">
    <property type="entry name" value="GRPEPROTEIN"/>
</dbReference>
<dbReference type="RefSeq" id="WP_005587690.1">
    <property type="nucleotide sequence ID" value="NZ_LT669839.1"/>
</dbReference>
<dbReference type="SUPFAM" id="SSF51064">
    <property type="entry name" value="Head domain of nucleotide exchange factor GrpE"/>
    <property type="match status" value="1"/>
</dbReference>
<dbReference type="InterPro" id="IPR013805">
    <property type="entry name" value="GrpE_CC"/>
</dbReference>
<dbReference type="GO" id="GO:0042803">
    <property type="term" value="F:protein homodimerization activity"/>
    <property type="evidence" value="ECO:0007669"/>
    <property type="project" value="InterPro"/>
</dbReference>
<dbReference type="CDD" id="cd00446">
    <property type="entry name" value="GrpE"/>
    <property type="match status" value="1"/>
</dbReference>
<dbReference type="Gene3D" id="3.90.20.20">
    <property type="match status" value="1"/>
</dbReference>
<evidence type="ECO:0000256" key="10">
    <source>
        <dbReference type="HAMAP-Rule" id="MF_01151"/>
    </source>
</evidence>
<dbReference type="SUPFAM" id="SSF58014">
    <property type="entry name" value="Coiled-coil domain of nucleotide exchange factor GrpE"/>
    <property type="match status" value="1"/>
</dbReference>
<feature type="compositionally biased region" description="Basic and acidic residues" evidence="13">
    <location>
        <begin position="29"/>
        <end position="41"/>
    </location>
</feature>
<dbReference type="FunFam" id="2.30.22.10:FF:000001">
    <property type="entry name" value="Protein GrpE"/>
    <property type="match status" value="1"/>
</dbReference>
<dbReference type="Proteomes" id="UP000245423">
    <property type="component" value="Chromosome 1"/>
</dbReference>
<dbReference type="GO" id="GO:0051082">
    <property type="term" value="F:unfolded protein binding"/>
    <property type="evidence" value="ECO:0007669"/>
    <property type="project" value="TreeGrafter"/>
</dbReference>
<comment type="function">
    <text evidence="7 10 11">Participates actively in the response to hyperosmotic and heat shock by preventing the aggregation of stress-denatured proteins, in association with DnaK and GrpE. It is the nucleotide exchange factor for DnaK and may function as a thermosensor. Unfolded proteins bind initially to DnaJ; upon interaction with the DnaJ-bound protein, DnaK hydrolyzes its bound ATP, resulting in the formation of a stable complex. GrpE releases ADP from DnaK; ATP binding to DnaK triggers the release of the substrate protein, thus completing the reaction cycle. Several rounds of ATP-dependent interactions between DnaJ, DnaK and GrpE are required for fully efficient folding.</text>
</comment>
<reference evidence="14 15" key="1">
    <citation type="submission" date="2016-11" db="EMBL/GenBank/DDBJ databases">
        <authorList>
            <person name="Manzoor S."/>
        </authorList>
    </citation>
    <scope>NUCLEOTIDE SEQUENCE [LARGE SCALE GENOMIC DNA]</scope>
    <source>
        <strain evidence="14">Clostridium ultunense strain Esp</strain>
    </source>
</reference>
<evidence type="ECO:0000256" key="11">
    <source>
        <dbReference type="RuleBase" id="RU000639"/>
    </source>
</evidence>
<dbReference type="GO" id="GO:0000774">
    <property type="term" value="F:adenyl-nucleotide exchange factor activity"/>
    <property type="evidence" value="ECO:0007669"/>
    <property type="project" value="InterPro"/>
</dbReference>
<dbReference type="NCBIfam" id="NF010738">
    <property type="entry name" value="PRK14140.1"/>
    <property type="match status" value="1"/>
</dbReference>
<gene>
    <name evidence="10 14" type="primary">grpE</name>
    <name evidence="14" type="ORF">CUESP1_2090</name>
</gene>
<dbReference type="PROSITE" id="PS01071">
    <property type="entry name" value="GRPE"/>
    <property type="match status" value="1"/>
</dbReference>
<evidence type="ECO:0000313" key="14">
    <source>
        <dbReference type="EMBL" id="SHD77447.1"/>
    </source>
</evidence>
<dbReference type="GO" id="GO:0005737">
    <property type="term" value="C:cytoplasm"/>
    <property type="evidence" value="ECO:0007669"/>
    <property type="project" value="UniProtKB-SubCell"/>
</dbReference>
<evidence type="ECO:0000256" key="8">
    <source>
        <dbReference type="ARBA" id="ARBA00072274"/>
    </source>
</evidence>
<evidence type="ECO:0000256" key="12">
    <source>
        <dbReference type="RuleBase" id="RU004478"/>
    </source>
</evidence>
<dbReference type="Gene3D" id="2.30.22.10">
    <property type="entry name" value="Head domain of nucleotide exchange factor GrpE"/>
    <property type="match status" value="1"/>
</dbReference>
<protein>
    <recommendedName>
        <fullName evidence="8 10">Protein GrpE</fullName>
    </recommendedName>
    <alternativeName>
        <fullName evidence="9 10">HSP-70 cofactor</fullName>
    </alternativeName>
</protein>
<organism evidence="14 15">
    <name type="scientific">[Clostridium] ultunense Esp</name>
    <dbReference type="NCBI Taxonomy" id="1288971"/>
    <lineage>
        <taxon>Bacteria</taxon>
        <taxon>Bacillati</taxon>
        <taxon>Bacillota</taxon>
        <taxon>Tissierellia</taxon>
        <taxon>Tissierellales</taxon>
        <taxon>Tepidimicrobiaceae</taxon>
        <taxon>Schnuerera</taxon>
    </lineage>
</organism>
<dbReference type="AlphaFoldDB" id="M1Z3E9"/>
<feature type="compositionally biased region" description="Basic and acidic residues" evidence="13">
    <location>
        <begin position="1"/>
        <end position="22"/>
    </location>
</feature>
<keyword evidence="6 10" id="KW-0143">Chaperone</keyword>
<evidence type="ECO:0000256" key="4">
    <source>
        <dbReference type="ARBA" id="ARBA00022490"/>
    </source>
</evidence>
<dbReference type="PANTHER" id="PTHR21237:SF23">
    <property type="entry name" value="GRPE PROTEIN HOMOLOG, MITOCHONDRIAL"/>
    <property type="match status" value="1"/>
</dbReference>
<dbReference type="InterPro" id="IPR000740">
    <property type="entry name" value="GrpE"/>
</dbReference>
<name>M1Z3E9_9FIRM</name>
<dbReference type="HAMAP" id="MF_01151">
    <property type="entry name" value="GrpE"/>
    <property type="match status" value="1"/>
</dbReference>
<evidence type="ECO:0000313" key="15">
    <source>
        <dbReference type="Proteomes" id="UP000245423"/>
    </source>
</evidence>
<evidence type="ECO:0000256" key="1">
    <source>
        <dbReference type="ARBA" id="ARBA00004496"/>
    </source>
</evidence>
<dbReference type="Pfam" id="PF01025">
    <property type="entry name" value="GrpE"/>
    <property type="match status" value="1"/>
</dbReference>
<dbReference type="GO" id="GO:0051087">
    <property type="term" value="F:protein-folding chaperone binding"/>
    <property type="evidence" value="ECO:0007669"/>
    <property type="project" value="InterPro"/>
</dbReference>
<dbReference type="OrthoDB" id="9812586at2"/>